<dbReference type="PANTHER" id="PTHR32182:SF0">
    <property type="entry name" value="DNA REPLICATION AND REPAIR PROTEIN RECF"/>
    <property type="match status" value="1"/>
</dbReference>
<dbReference type="GO" id="GO:0000731">
    <property type="term" value="P:DNA synthesis involved in DNA repair"/>
    <property type="evidence" value="ECO:0007669"/>
    <property type="project" value="TreeGrafter"/>
</dbReference>
<evidence type="ECO:0000256" key="8">
    <source>
        <dbReference type="ARBA" id="ARBA00022840"/>
    </source>
</evidence>
<dbReference type="HAMAP" id="MF_00365">
    <property type="entry name" value="RecF"/>
    <property type="match status" value="1"/>
</dbReference>
<evidence type="ECO:0000256" key="6">
    <source>
        <dbReference type="ARBA" id="ARBA00022741"/>
    </source>
</evidence>
<gene>
    <name evidence="12 15" type="primary">recF</name>
    <name evidence="17" type="ORF">DIS17_06625</name>
    <name evidence="15" type="ORF">JK167_05855</name>
    <name evidence="16" type="ORF">UCCLBBS449_0004</name>
</gene>
<dbReference type="EMBL" id="QFDK01000006">
    <property type="protein sequence ID" value="TOZ04201.1"/>
    <property type="molecule type" value="Genomic_DNA"/>
</dbReference>
<evidence type="ECO:0000313" key="19">
    <source>
        <dbReference type="Proteomes" id="UP000676478"/>
    </source>
</evidence>
<dbReference type="InterPro" id="IPR001238">
    <property type="entry name" value="DNA-binding_RecF"/>
</dbReference>
<dbReference type="SUPFAM" id="SSF52540">
    <property type="entry name" value="P-loop containing nucleoside triphosphate hydrolases"/>
    <property type="match status" value="1"/>
</dbReference>
<keyword evidence="9 12" id="KW-0238">DNA-binding</keyword>
<evidence type="ECO:0000256" key="7">
    <source>
        <dbReference type="ARBA" id="ARBA00022763"/>
    </source>
</evidence>
<keyword evidence="7 12" id="KW-0227">DNA damage</keyword>
<protein>
    <recommendedName>
        <fullName evidence="3 12">DNA replication and repair protein RecF</fullName>
    </recommendedName>
</protein>
<evidence type="ECO:0000256" key="10">
    <source>
        <dbReference type="ARBA" id="ARBA00023204"/>
    </source>
</evidence>
<evidence type="ECO:0000256" key="3">
    <source>
        <dbReference type="ARBA" id="ARBA00020170"/>
    </source>
</evidence>
<proteinExistence type="inferred from homology"/>
<dbReference type="Gene3D" id="3.40.50.300">
    <property type="entry name" value="P-loop containing nucleotide triphosphate hydrolases"/>
    <property type="match status" value="1"/>
</dbReference>
<evidence type="ECO:0000256" key="2">
    <source>
        <dbReference type="ARBA" id="ARBA00008016"/>
    </source>
</evidence>
<dbReference type="GO" id="GO:0009432">
    <property type="term" value="P:SOS response"/>
    <property type="evidence" value="ECO:0007669"/>
    <property type="project" value="UniProtKB-UniRule"/>
</dbReference>
<dbReference type="Proteomes" id="UP000676478">
    <property type="component" value="Unassembled WGS sequence"/>
</dbReference>
<reference evidence="17" key="1">
    <citation type="submission" date="2018-05" db="EMBL/GenBank/DDBJ databases">
        <title>Genome Comparison of Lactic Acid Bacteria Isolated from non-Wheat Sourdough.</title>
        <authorList>
            <person name="Rice T."/>
            <person name="Axel C."/>
            <person name="Lynch K.M."/>
            <person name="Benz C."/>
            <person name="Arendt E.K."/>
            <person name="Coffey A."/>
        </authorList>
    </citation>
    <scope>NUCLEOTIDE SEQUENCE</scope>
    <source>
        <strain evidence="17">TR055</strain>
    </source>
</reference>
<reference evidence="15" key="4">
    <citation type="submission" date="2022-09" db="EMBL/GenBank/DDBJ databases">
        <title>Genome-inferred correspondence between phylogeny and metabolic traits in the wild Drosophila gut microbiome.</title>
        <authorList>
            <person name="Bueno E."/>
            <person name="Blow F."/>
            <person name="Douglas A.E."/>
        </authorList>
    </citation>
    <scope>NUCLEOTIDE SEQUENCE</scope>
    <source>
        <strain evidence="15">Dm-2019-70</strain>
    </source>
</reference>
<feature type="binding site" evidence="12">
    <location>
        <begin position="30"/>
        <end position="37"/>
    </location>
    <ligand>
        <name>ATP</name>
        <dbReference type="ChEBI" id="CHEBI:30616"/>
    </ligand>
</feature>
<dbReference type="InterPro" id="IPR027417">
    <property type="entry name" value="P-loop_NTPase"/>
</dbReference>
<dbReference type="Proteomes" id="UP000785759">
    <property type="component" value="Unassembled WGS sequence"/>
</dbReference>
<reference evidence="16 18" key="2">
    <citation type="submission" date="2018-07" db="EMBL/GenBank/DDBJ databases">
        <authorList>
            <person name="Feyereisen M."/>
        </authorList>
    </citation>
    <scope>NUCLEOTIDE SEQUENCE [LARGE SCALE GENOMIC DNA]</scope>
    <source>
        <strain evidence="16 18">UCCLBBS449</strain>
    </source>
</reference>
<dbReference type="EMBL" id="JAERKF010000006">
    <property type="protein sequence ID" value="MBS1010355.1"/>
    <property type="molecule type" value="Genomic_DNA"/>
</dbReference>
<keyword evidence="4 12" id="KW-0963">Cytoplasm</keyword>
<comment type="function">
    <text evidence="12 13">The RecF protein is involved in DNA metabolism; it is required for DNA replication and normal SOS inducibility. RecF binds preferentially to single-stranded, linear DNA. It also seems to bind ATP.</text>
</comment>
<sequence>MYLQELQLQQFRNYPTAKLTFGQGINVLLGENAQGKTNLLEAIYVLALTRSHRTANDHDLVNWQAKTAKVSGRVVKAAGAVPLELTFSRQGKRARVNHLEQARLSQYVGQLNVILFAPEDLAIVKGAPTVRRRFMDMEFGQMNPRYLYNLSQYRTLLKQRNRYLKDLQHKQNKDLLFLSVLSDQLAAFGAEIIAQRLAMLQKLEHWAQAIHGEISQQREELTFHYATQVADDQLTDVPTITAALSALYAKQQDKELYQGTTLVGPHRDDLHFQVNGKNVQTFGSQGQQRTTALSVKLAEIDLMKEETGEYPVLLLDDVLSELDDARQTHLLTAIQDKVQTFITTTSLSGITRQLIKDPTIFHVAEGTVVADAVDSDDPAASKED</sequence>
<dbReference type="OrthoDB" id="9803889at2"/>
<dbReference type="InterPro" id="IPR003395">
    <property type="entry name" value="RecF/RecN/SMC_N"/>
</dbReference>
<dbReference type="GO" id="GO:0005737">
    <property type="term" value="C:cytoplasm"/>
    <property type="evidence" value="ECO:0007669"/>
    <property type="project" value="UniProtKB-SubCell"/>
</dbReference>
<evidence type="ECO:0000256" key="12">
    <source>
        <dbReference type="HAMAP-Rule" id="MF_00365"/>
    </source>
</evidence>
<keyword evidence="10 12" id="KW-0234">DNA repair</keyword>
<dbReference type="GO" id="GO:0006302">
    <property type="term" value="P:double-strand break repair"/>
    <property type="evidence" value="ECO:0007669"/>
    <property type="project" value="TreeGrafter"/>
</dbReference>
<dbReference type="FunFam" id="1.20.1050.90:FF:000002">
    <property type="entry name" value="DNA replication and repair protein RecF"/>
    <property type="match status" value="1"/>
</dbReference>
<accession>A0A0C1PSM8</accession>
<keyword evidence="8 12" id="KW-0067">ATP-binding</keyword>
<evidence type="ECO:0000256" key="11">
    <source>
        <dbReference type="ARBA" id="ARBA00023236"/>
    </source>
</evidence>
<dbReference type="NCBIfam" id="TIGR00611">
    <property type="entry name" value="recf"/>
    <property type="match status" value="1"/>
</dbReference>
<dbReference type="InterPro" id="IPR018078">
    <property type="entry name" value="DNA-binding_RecF_CS"/>
</dbReference>
<keyword evidence="6 12" id="KW-0547">Nucleotide-binding</keyword>
<dbReference type="PANTHER" id="PTHR32182">
    <property type="entry name" value="DNA REPLICATION AND REPAIR PROTEIN RECF"/>
    <property type="match status" value="1"/>
</dbReference>
<evidence type="ECO:0000313" key="15">
    <source>
        <dbReference type="EMBL" id="MBS1010355.1"/>
    </source>
</evidence>
<evidence type="ECO:0000256" key="5">
    <source>
        <dbReference type="ARBA" id="ARBA00022705"/>
    </source>
</evidence>
<organism evidence="15 19">
    <name type="scientific">Levilactobacillus brevis</name>
    <name type="common">Lactobacillus brevis</name>
    <dbReference type="NCBI Taxonomy" id="1580"/>
    <lineage>
        <taxon>Bacteria</taxon>
        <taxon>Bacillati</taxon>
        <taxon>Bacillota</taxon>
        <taxon>Bacilli</taxon>
        <taxon>Lactobacillales</taxon>
        <taxon>Lactobacillaceae</taxon>
        <taxon>Levilactobacillus</taxon>
    </lineage>
</organism>
<comment type="subcellular location">
    <subcellularLocation>
        <location evidence="1 12 13">Cytoplasm</location>
    </subcellularLocation>
</comment>
<feature type="domain" description="RecF/RecN/SMC N-terminal" evidence="14">
    <location>
        <begin position="2"/>
        <end position="345"/>
    </location>
</feature>
<keyword evidence="5 12" id="KW-0235">DNA replication</keyword>
<evidence type="ECO:0000256" key="9">
    <source>
        <dbReference type="ARBA" id="ARBA00023125"/>
    </source>
</evidence>
<evidence type="ECO:0000313" key="17">
    <source>
        <dbReference type="EMBL" id="TOZ04201.1"/>
    </source>
</evidence>
<dbReference type="CDD" id="cd03242">
    <property type="entry name" value="ABC_RecF"/>
    <property type="match status" value="1"/>
</dbReference>
<name>A0A0C1PSM8_LEVBR</name>
<dbReference type="EMBL" id="CP031198">
    <property type="protein sequence ID" value="QCZ52006.1"/>
    <property type="molecule type" value="Genomic_DNA"/>
</dbReference>
<dbReference type="RefSeq" id="WP_011666819.1">
    <property type="nucleotide sequence ID" value="NZ_BBOW01000001.1"/>
</dbReference>
<keyword evidence="11 12" id="KW-0742">SOS response</keyword>
<reference evidence="15" key="3">
    <citation type="submission" date="2020-12" db="EMBL/GenBank/DDBJ databases">
        <authorList>
            <person name="Mcmullen J.G."/>
        </authorList>
    </citation>
    <scope>NUCLEOTIDE SEQUENCE</scope>
    <source>
        <strain evidence="15">Dm-2019-70</strain>
    </source>
</reference>
<dbReference type="GO" id="GO:0006260">
    <property type="term" value="P:DNA replication"/>
    <property type="evidence" value="ECO:0007669"/>
    <property type="project" value="UniProtKB-UniRule"/>
</dbReference>
<comment type="similarity">
    <text evidence="2 12 13">Belongs to the RecF family.</text>
</comment>
<dbReference type="InterPro" id="IPR042174">
    <property type="entry name" value="RecF_2"/>
</dbReference>
<dbReference type="AlphaFoldDB" id="A0A0C1PSM8"/>
<evidence type="ECO:0000256" key="4">
    <source>
        <dbReference type="ARBA" id="ARBA00022490"/>
    </source>
</evidence>
<dbReference type="GO" id="GO:0005524">
    <property type="term" value="F:ATP binding"/>
    <property type="evidence" value="ECO:0007669"/>
    <property type="project" value="UniProtKB-UniRule"/>
</dbReference>
<evidence type="ECO:0000256" key="1">
    <source>
        <dbReference type="ARBA" id="ARBA00004496"/>
    </source>
</evidence>
<dbReference type="PROSITE" id="PS00618">
    <property type="entry name" value="RECF_2"/>
    <property type="match status" value="1"/>
</dbReference>
<evidence type="ECO:0000313" key="18">
    <source>
        <dbReference type="Proteomes" id="UP000307074"/>
    </source>
</evidence>
<dbReference type="SMR" id="A0A0C1PSM8"/>
<dbReference type="Pfam" id="PF02463">
    <property type="entry name" value="SMC_N"/>
    <property type="match status" value="1"/>
</dbReference>
<dbReference type="Proteomes" id="UP000307074">
    <property type="component" value="Chromosome"/>
</dbReference>
<dbReference type="GO" id="GO:0003697">
    <property type="term" value="F:single-stranded DNA binding"/>
    <property type="evidence" value="ECO:0007669"/>
    <property type="project" value="UniProtKB-UniRule"/>
</dbReference>
<evidence type="ECO:0000256" key="13">
    <source>
        <dbReference type="RuleBase" id="RU000578"/>
    </source>
</evidence>
<dbReference type="PROSITE" id="PS00617">
    <property type="entry name" value="RECF_1"/>
    <property type="match status" value="1"/>
</dbReference>
<evidence type="ECO:0000259" key="14">
    <source>
        <dbReference type="Pfam" id="PF02463"/>
    </source>
</evidence>
<dbReference type="OMA" id="GESWSYA"/>
<evidence type="ECO:0000313" key="16">
    <source>
        <dbReference type="EMBL" id="QCZ52006.1"/>
    </source>
</evidence>
<dbReference type="Gene3D" id="1.20.1050.90">
    <property type="entry name" value="RecF/RecN/SMC, N-terminal domain"/>
    <property type="match status" value="1"/>
</dbReference>